<dbReference type="PANTHER" id="PTHR21567:SF87">
    <property type="entry name" value="CRESCERIN-LIKE PROTEIN CHE-12"/>
    <property type="match status" value="1"/>
</dbReference>
<dbReference type="AlphaFoldDB" id="A0A6G1QQD3"/>
<evidence type="ECO:0000313" key="3">
    <source>
        <dbReference type="EMBL" id="KAF3704891.1"/>
    </source>
</evidence>
<keyword evidence="4" id="KW-1185">Reference proteome</keyword>
<dbReference type="GO" id="GO:0008017">
    <property type="term" value="F:microtubule binding"/>
    <property type="evidence" value="ECO:0007669"/>
    <property type="project" value="TreeGrafter"/>
</dbReference>
<dbReference type="EMBL" id="CM015732">
    <property type="protein sequence ID" value="KAF3704891.1"/>
    <property type="molecule type" value="Genomic_DNA"/>
</dbReference>
<dbReference type="GO" id="GO:0005881">
    <property type="term" value="C:cytoplasmic microtubule"/>
    <property type="evidence" value="ECO:0007669"/>
    <property type="project" value="TreeGrafter"/>
</dbReference>
<dbReference type="Gene3D" id="1.25.10.10">
    <property type="entry name" value="Leucine-rich Repeat Variant"/>
    <property type="match status" value="1"/>
</dbReference>
<dbReference type="SMART" id="SM01349">
    <property type="entry name" value="TOG"/>
    <property type="match status" value="1"/>
</dbReference>
<proteinExistence type="predicted"/>
<evidence type="ECO:0000313" key="4">
    <source>
        <dbReference type="Proteomes" id="UP000503349"/>
    </source>
</evidence>
<dbReference type="InterPro" id="IPR011989">
    <property type="entry name" value="ARM-like"/>
</dbReference>
<organism evidence="3 4">
    <name type="scientific">Channa argus</name>
    <name type="common">Northern snakehead</name>
    <name type="synonym">Ophicephalus argus</name>
    <dbReference type="NCBI Taxonomy" id="215402"/>
    <lineage>
        <taxon>Eukaryota</taxon>
        <taxon>Metazoa</taxon>
        <taxon>Chordata</taxon>
        <taxon>Craniata</taxon>
        <taxon>Vertebrata</taxon>
        <taxon>Euteleostomi</taxon>
        <taxon>Actinopterygii</taxon>
        <taxon>Neopterygii</taxon>
        <taxon>Teleostei</taxon>
        <taxon>Neoteleostei</taxon>
        <taxon>Acanthomorphata</taxon>
        <taxon>Anabantaria</taxon>
        <taxon>Anabantiformes</taxon>
        <taxon>Channoidei</taxon>
        <taxon>Channidae</taxon>
        <taxon>Channa</taxon>
    </lineage>
</organism>
<gene>
    <name evidence="3" type="ORF">EXN66_Car020581</name>
</gene>
<accession>A0A6G1QQD3</accession>
<dbReference type="GO" id="GO:0000226">
    <property type="term" value="P:microtubule cytoskeleton organization"/>
    <property type="evidence" value="ECO:0007669"/>
    <property type="project" value="TreeGrafter"/>
</dbReference>
<evidence type="ECO:0000259" key="2">
    <source>
        <dbReference type="SMART" id="SM01349"/>
    </source>
</evidence>
<dbReference type="PANTHER" id="PTHR21567">
    <property type="entry name" value="CLASP"/>
    <property type="match status" value="1"/>
</dbReference>
<evidence type="ECO:0000256" key="1">
    <source>
        <dbReference type="SAM" id="MobiDB-lite"/>
    </source>
</evidence>
<reference evidence="4" key="2">
    <citation type="submission" date="2019-02" db="EMBL/GenBank/DDBJ databases">
        <title>Opniocepnalus argus Var Kimnra genome.</title>
        <authorList>
            <person name="Zhou C."/>
            <person name="Xiao S."/>
        </authorList>
    </citation>
    <scope>NUCLEOTIDE SEQUENCE [LARGE SCALE GENOMIC DNA]</scope>
</reference>
<dbReference type="Proteomes" id="UP000503349">
    <property type="component" value="Chromosome 21"/>
</dbReference>
<protein>
    <submittedName>
        <fullName evidence="3">TOG array regulator of axonemal microtubules protein 1 Crescerin-1</fullName>
    </submittedName>
</protein>
<name>A0A6G1QQD3_CHAAH</name>
<dbReference type="InterPro" id="IPR034085">
    <property type="entry name" value="TOG"/>
</dbReference>
<dbReference type="InterPro" id="IPR016024">
    <property type="entry name" value="ARM-type_fold"/>
</dbReference>
<feature type="region of interest" description="Disordered" evidence="1">
    <location>
        <begin position="396"/>
        <end position="420"/>
    </location>
</feature>
<feature type="compositionally biased region" description="Basic and acidic residues" evidence="1">
    <location>
        <begin position="405"/>
        <end position="414"/>
    </location>
</feature>
<dbReference type="SUPFAM" id="SSF48371">
    <property type="entry name" value="ARM repeat"/>
    <property type="match status" value="1"/>
</dbReference>
<feature type="region of interest" description="Disordered" evidence="1">
    <location>
        <begin position="65"/>
        <end position="142"/>
    </location>
</feature>
<sequence>MIHQTEKLWKSDNARRDAVLARLKRLAQQDFLPSSQLQTDPRHKPESSVPRYKLGTVLSLLSNDEEGVSNSWTTKTQRLQQSGKIQDAMTQEANKSWRSTSASVTSEDSFSSQNTHSPSEPRTSPLIENTTPHLPLAPQRQKRSRLPVLMMHPNSEAAKLKRLVRLSRDTYNLKGSCAARSVNLSSQQREKKLEGLLTVRALTQHHPDKLKEKVYVVCLAVIAEVKNLLPSVACAATDTIVYLAVYLRRAMDTHVEKAGSALLLRITQPPINFSIRKKIHTALEALVQNCSPVQVLNVLVNKGLGHLSAAVRATTAQQLHLLVDRLGAKAILSAGKNFTERFIHAVRKISLDKAPDVRPHGLAILHQLGPYSDFTKLWTKAIEDKDRYDLQKVLRNAMQQSTRSKSLEESGDKKTKSRGV</sequence>
<feature type="domain" description="TOG" evidence="2">
    <location>
        <begin position="170"/>
        <end position="404"/>
    </location>
</feature>
<reference evidence="3 4" key="1">
    <citation type="submission" date="2019-02" db="EMBL/GenBank/DDBJ databases">
        <title>Opniocepnalus argus genome.</title>
        <authorList>
            <person name="Zhou C."/>
            <person name="Xiao S."/>
        </authorList>
    </citation>
    <scope>NUCLEOTIDE SEQUENCE [LARGE SCALE GENOMIC DNA]</scope>
    <source>
        <strain evidence="3">OARG1902GOOAL</strain>
        <tissue evidence="3">Muscle</tissue>
    </source>
</reference>
<feature type="compositionally biased region" description="Polar residues" evidence="1">
    <location>
        <begin position="68"/>
        <end position="132"/>
    </location>
</feature>